<evidence type="ECO:0000256" key="2">
    <source>
        <dbReference type="ARBA" id="ARBA00022475"/>
    </source>
</evidence>
<dbReference type="EMBL" id="JBHTKL010000001">
    <property type="protein sequence ID" value="MFD1017669.1"/>
    <property type="molecule type" value="Genomic_DNA"/>
</dbReference>
<evidence type="ECO:0000256" key="1">
    <source>
        <dbReference type="ARBA" id="ARBA00004651"/>
    </source>
</evidence>
<sequence>MIGFGIATLILIAIYFTLSLKAGKMYKPFIERFGKDFQLNFMAPVSLYLIDLFQVMERFYGQIAFIQKRMISIHGNKTALQFTKMYLAQLISTVLLCLFGSVLFGLVSEGDITIFVVGMIFTVMIPFVLIQKLNNEEKERRDQILTELPEVVNKIILLVNAGETVQRAMIQCVASTKNKNSPLYKELNEAVNKLTSNESFHQVLNDLSKKVGIQEVSIFTTTILLNYRKGGQDLILALRELSHDLWEKRKNISKTKGEEASSKLVFPLILIFVAVMIIVGYPAITIL</sequence>
<evidence type="ECO:0000259" key="7">
    <source>
        <dbReference type="Pfam" id="PF00482"/>
    </source>
</evidence>
<keyword evidence="2" id="KW-1003">Cell membrane</keyword>
<dbReference type="PANTHER" id="PTHR35007">
    <property type="entry name" value="INTEGRAL MEMBRANE PROTEIN-RELATED"/>
    <property type="match status" value="1"/>
</dbReference>
<evidence type="ECO:0000256" key="6">
    <source>
        <dbReference type="SAM" id="Phobius"/>
    </source>
</evidence>
<gene>
    <name evidence="8" type="ORF">ACFQ2J_00545</name>
</gene>
<evidence type="ECO:0000256" key="4">
    <source>
        <dbReference type="ARBA" id="ARBA00022989"/>
    </source>
</evidence>
<keyword evidence="9" id="KW-1185">Reference proteome</keyword>
<organism evidence="8 9">
    <name type="scientific">Thalassobacillus hwangdonensis</name>
    <dbReference type="NCBI Taxonomy" id="546108"/>
    <lineage>
        <taxon>Bacteria</taxon>
        <taxon>Bacillati</taxon>
        <taxon>Bacillota</taxon>
        <taxon>Bacilli</taxon>
        <taxon>Bacillales</taxon>
        <taxon>Bacillaceae</taxon>
        <taxon>Thalassobacillus</taxon>
    </lineage>
</organism>
<keyword evidence="4 6" id="KW-1133">Transmembrane helix</keyword>
<feature type="domain" description="Type II secretion system protein GspF" evidence="7">
    <location>
        <begin position="155"/>
        <end position="282"/>
    </location>
</feature>
<evidence type="ECO:0000313" key="9">
    <source>
        <dbReference type="Proteomes" id="UP001596990"/>
    </source>
</evidence>
<keyword evidence="5 6" id="KW-0472">Membrane</keyword>
<dbReference type="Proteomes" id="UP001596990">
    <property type="component" value="Unassembled WGS sequence"/>
</dbReference>
<name>A0ABW3KUY8_9BACI</name>
<evidence type="ECO:0000256" key="3">
    <source>
        <dbReference type="ARBA" id="ARBA00022692"/>
    </source>
</evidence>
<feature type="transmembrane region" description="Helical" evidence="6">
    <location>
        <begin position="45"/>
        <end position="66"/>
    </location>
</feature>
<evidence type="ECO:0000256" key="5">
    <source>
        <dbReference type="ARBA" id="ARBA00023136"/>
    </source>
</evidence>
<keyword evidence="3 6" id="KW-0812">Transmembrane</keyword>
<accession>A0ABW3KUY8</accession>
<evidence type="ECO:0000313" key="8">
    <source>
        <dbReference type="EMBL" id="MFD1017669.1"/>
    </source>
</evidence>
<dbReference type="InterPro" id="IPR018076">
    <property type="entry name" value="T2SS_GspF_dom"/>
</dbReference>
<feature type="transmembrane region" description="Helical" evidence="6">
    <location>
        <begin position="264"/>
        <end position="284"/>
    </location>
</feature>
<feature type="transmembrane region" description="Helical" evidence="6">
    <location>
        <begin position="86"/>
        <end position="106"/>
    </location>
</feature>
<protein>
    <submittedName>
        <fullName evidence="8">Type II secretion system F family protein</fullName>
    </submittedName>
</protein>
<comment type="subcellular location">
    <subcellularLocation>
        <location evidence="1">Cell membrane</location>
        <topology evidence="1">Multi-pass membrane protein</topology>
    </subcellularLocation>
</comment>
<dbReference type="PANTHER" id="PTHR35007:SF2">
    <property type="entry name" value="PILUS ASSEMBLE PROTEIN"/>
    <property type="match status" value="1"/>
</dbReference>
<dbReference type="Pfam" id="PF00482">
    <property type="entry name" value="T2SSF"/>
    <property type="match status" value="1"/>
</dbReference>
<proteinExistence type="predicted"/>
<reference evidence="9" key="1">
    <citation type="journal article" date="2019" name="Int. J. Syst. Evol. Microbiol.">
        <title>The Global Catalogue of Microorganisms (GCM) 10K type strain sequencing project: providing services to taxonomists for standard genome sequencing and annotation.</title>
        <authorList>
            <consortium name="The Broad Institute Genomics Platform"/>
            <consortium name="The Broad Institute Genome Sequencing Center for Infectious Disease"/>
            <person name="Wu L."/>
            <person name="Ma J."/>
        </authorList>
    </citation>
    <scope>NUCLEOTIDE SEQUENCE [LARGE SCALE GENOMIC DNA]</scope>
    <source>
        <strain evidence="9">CCUG 56607</strain>
    </source>
</reference>
<comment type="caution">
    <text evidence="8">The sequence shown here is derived from an EMBL/GenBank/DDBJ whole genome shotgun (WGS) entry which is preliminary data.</text>
</comment>
<feature type="transmembrane region" description="Helical" evidence="6">
    <location>
        <begin position="112"/>
        <end position="130"/>
    </location>
</feature>
<dbReference type="RefSeq" id="WP_386055593.1">
    <property type="nucleotide sequence ID" value="NZ_JBHTKL010000001.1"/>
</dbReference>